<dbReference type="InterPro" id="IPR012951">
    <property type="entry name" value="BBE"/>
</dbReference>
<dbReference type="GO" id="GO:0016491">
    <property type="term" value="F:oxidoreductase activity"/>
    <property type="evidence" value="ECO:0007669"/>
    <property type="project" value="UniProtKB-KW"/>
</dbReference>
<dbReference type="OrthoDB" id="9983560at2759"/>
<evidence type="ECO:0000256" key="1">
    <source>
        <dbReference type="ARBA" id="ARBA00005466"/>
    </source>
</evidence>
<evidence type="ECO:0000313" key="6">
    <source>
        <dbReference type="Proteomes" id="UP000240760"/>
    </source>
</evidence>
<dbReference type="InterPro" id="IPR006094">
    <property type="entry name" value="Oxid_FAD_bind_N"/>
</dbReference>
<evidence type="ECO:0000256" key="2">
    <source>
        <dbReference type="ARBA" id="ARBA00023002"/>
    </source>
</evidence>
<accession>A0A2T4C6X5</accession>
<protein>
    <submittedName>
        <fullName evidence="5">FAD-binding domain-containing protein</fullName>
    </submittedName>
</protein>
<keyword evidence="6" id="KW-1185">Reference proteome</keyword>
<organism evidence="5 6">
    <name type="scientific">Trichoderma longibrachiatum ATCC 18648</name>
    <dbReference type="NCBI Taxonomy" id="983965"/>
    <lineage>
        <taxon>Eukaryota</taxon>
        <taxon>Fungi</taxon>
        <taxon>Dikarya</taxon>
        <taxon>Ascomycota</taxon>
        <taxon>Pezizomycotina</taxon>
        <taxon>Sordariomycetes</taxon>
        <taxon>Hypocreomycetidae</taxon>
        <taxon>Hypocreales</taxon>
        <taxon>Hypocreaceae</taxon>
        <taxon>Trichoderma</taxon>
    </lineage>
</organism>
<dbReference type="EMBL" id="KZ679130">
    <property type="protein sequence ID" value="PTB77329.1"/>
    <property type="molecule type" value="Genomic_DNA"/>
</dbReference>
<dbReference type="STRING" id="983965.A0A2T4C6X5"/>
<dbReference type="GO" id="GO:0071949">
    <property type="term" value="F:FAD binding"/>
    <property type="evidence" value="ECO:0007669"/>
    <property type="project" value="InterPro"/>
</dbReference>
<dbReference type="Gene3D" id="3.30.465.10">
    <property type="match status" value="2"/>
</dbReference>
<evidence type="ECO:0000256" key="3">
    <source>
        <dbReference type="SAM" id="SignalP"/>
    </source>
</evidence>
<name>A0A2T4C6X5_TRILO</name>
<evidence type="ECO:0000259" key="4">
    <source>
        <dbReference type="PROSITE" id="PS51387"/>
    </source>
</evidence>
<dbReference type="Pfam" id="PF08031">
    <property type="entry name" value="BBE"/>
    <property type="match status" value="1"/>
</dbReference>
<proteinExistence type="inferred from homology"/>
<dbReference type="SUPFAM" id="SSF56176">
    <property type="entry name" value="FAD-binding/transporter-associated domain-like"/>
    <property type="match status" value="1"/>
</dbReference>
<comment type="similarity">
    <text evidence="1">Belongs to the oxygen-dependent FAD-linked oxidoreductase family.</text>
</comment>
<feature type="domain" description="FAD-binding PCMH-type" evidence="4">
    <location>
        <begin position="124"/>
        <end position="303"/>
    </location>
</feature>
<dbReference type="InterPro" id="IPR016169">
    <property type="entry name" value="FAD-bd_PCMH_sub2"/>
</dbReference>
<feature type="signal peptide" evidence="3">
    <location>
        <begin position="1"/>
        <end position="22"/>
    </location>
</feature>
<dbReference type="AlphaFoldDB" id="A0A2T4C6X5"/>
<dbReference type="Pfam" id="PF01565">
    <property type="entry name" value="FAD_binding_4"/>
    <property type="match status" value="1"/>
</dbReference>
<keyword evidence="3" id="KW-0732">Signal</keyword>
<dbReference type="PANTHER" id="PTHR13878:SF91">
    <property type="entry name" value="FAD BINDING DOMAIN PROTEIN (AFU_ORTHOLOGUE AFUA_6G12070)-RELATED"/>
    <property type="match status" value="1"/>
</dbReference>
<evidence type="ECO:0000313" key="5">
    <source>
        <dbReference type="EMBL" id="PTB77329.1"/>
    </source>
</evidence>
<dbReference type="Proteomes" id="UP000240760">
    <property type="component" value="Unassembled WGS sequence"/>
</dbReference>
<dbReference type="PROSITE" id="PS51387">
    <property type="entry name" value="FAD_PCMH"/>
    <property type="match status" value="1"/>
</dbReference>
<feature type="chain" id="PRO_5015703540" evidence="3">
    <location>
        <begin position="23"/>
        <end position="575"/>
    </location>
</feature>
<dbReference type="InterPro" id="IPR050432">
    <property type="entry name" value="FAD-linked_Oxidoreductases_BP"/>
</dbReference>
<dbReference type="InterPro" id="IPR036318">
    <property type="entry name" value="FAD-bd_PCMH-like_sf"/>
</dbReference>
<dbReference type="InterPro" id="IPR016166">
    <property type="entry name" value="FAD-bd_PCMH"/>
</dbReference>
<gene>
    <name evidence="5" type="ORF">M440DRAFT_1330723</name>
</gene>
<reference evidence="5 6" key="1">
    <citation type="submission" date="2016-07" db="EMBL/GenBank/DDBJ databases">
        <title>Multiple horizontal gene transfer events from other fungi enriched the ability of initially mycotrophic Trichoderma (Ascomycota) to feed on dead plant biomass.</title>
        <authorList>
            <consortium name="DOE Joint Genome Institute"/>
            <person name="Aerts A."/>
            <person name="Atanasova L."/>
            <person name="Chenthamara K."/>
            <person name="Zhang J."/>
            <person name="Grujic M."/>
            <person name="Henrissat B."/>
            <person name="Kuo A."/>
            <person name="Salamov A."/>
            <person name="Lipzen A."/>
            <person name="Labutti K."/>
            <person name="Barry K."/>
            <person name="Miao Y."/>
            <person name="Rahimi M.J."/>
            <person name="Shen Q."/>
            <person name="Grigoriev I.V."/>
            <person name="Kubicek C.P."/>
            <person name="Druzhinina I.S."/>
        </authorList>
    </citation>
    <scope>NUCLEOTIDE SEQUENCE [LARGE SCALE GENOMIC DNA]</scope>
    <source>
        <strain evidence="5 6">ATCC 18648</strain>
    </source>
</reference>
<sequence>MHRSRLDSALLAFASLAGVANSAPAASSTSTSTSTSCKCFPGDACWPSASDWAAFNKTVDGRLIATVPLGSPCHGASYNATECQFLQDNWLFPPIHFDSSSSVMAPLFANASCDPFQPRDSPCTLGNYVRYAVNVSTAAHVSATLKFAAQRNIRFVIRNTGHDYNGRSTGAGALSVWTHHLKDTEVLDWKDQYYTGKALKIGAGIQGFEALEAAHAAGLIVVTGECPSVGIAGGYVQGGGHSALSTIFGLAADNALSYDVVTPNGTLVTATRTQNNDLYWALSGGGGGNYGVVVSMVFQAHPDAVVGGAKFSIDTTSLGSETLYAIIDAFHAALPAIVDSGVMVIYFFGQGFFQVPALTAYGKTQAETEAILKPFIDALAALNVDLEPTFTQFPSYFDHFQNYWGPFPAGNIQVGTDLFGGRLIPRSVLPSFSPTAQKLVELGVTFIGVGLNVSHFGGDNANAVLPQWRSSIVEASLTLPYSFQVPFQDMIATQDTITNVVQPVIEAATPGAGAYMNEADFQQPDFQETFFGANYPQLLKIKHKYDPDGLLYARAAVGSEAWTVAEDGRMCRSQS</sequence>
<dbReference type="PANTHER" id="PTHR13878">
    <property type="entry name" value="GULONOLACTONE OXIDASE"/>
    <property type="match status" value="1"/>
</dbReference>
<keyword evidence="2" id="KW-0560">Oxidoreductase</keyword>